<keyword evidence="6" id="KW-0408">Iron</keyword>
<keyword evidence="3 11" id="KW-1134">Transmembrane beta strand</keyword>
<feature type="domain" description="TonB-dependent receptor-like beta-barrel" evidence="14">
    <location>
        <begin position="275"/>
        <end position="665"/>
    </location>
</feature>
<dbReference type="GO" id="GO:0006826">
    <property type="term" value="P:iron ion transport"/>
    <property type="evidence" value="ECO:0007669"/>
    <property type="project" value="UniProtKB-KW"/>
</dbReference>
<evidence type="ECO:0000313" key="17">
    <source>
        <dbReference type="Proteomes" id="UP000032233"/>
    </source>
</evidence>
<evidence type="ECO:0000256" key="11">
    <source>
        <dbReference type="PROSITE-ProRule" id="PRU01360"/>
    </source>
</evidence>
<dbReference type="Pfam" id="PF07715">
    <property type="entry name" value="Plug"/>
    <property type="match status" value="1"/>
</dbReference>
<keyword evidence="7" id="KW-0406">Ion transport</keyword>
<organism evidence="16 17">
    <name type="scientific">Dethiosulfatarculus sandiegensis</name>
    <dbReference type="NCBI Taxonomy" id="1429043"/>
    <lineage>
        <taxon>Bacteria</taxon>
        <taxon>Pseudomonadati</taxon>
        <taxon>Thermodesulfobacteriota</taxon>
        <taxon>Desulfarculia</taxon>
        <taxon>Desulfarculales</taxon>
        <taxon>Desulfarculaceae</taxon>
        <taxon>Dethiosulfatarculus</taxon>
    </lineage>
</organism>
<dbReference type="PROSITE" id="PS52016">
    <property type="entry name" value="TONB_DEPENDENT_REC_3"/>
    <property type="match status" value="1"/>
</dbReference>
<evidence type="ECO:0000256" key="6">
    <source>
        <dbReference type="ARBA" id="ARBA00023004"/>
    </source>
</evidence>
<gene>
    <name evidence="16" type="ORF">X474_27550</name>
</gene>
<dbReference type="Proteomes" id="UP000032233">
    <property type="component" value="Unassembled WGS sequence"/>
</dbReference>
<dbReference type="InterPro" id="IPR036942">
    <property type="entry name" value="Beta-barrel_TonB_sf"/>
</dbReference>
<evidence type="ECO:0000259" key="14">
    <source>
        <dbReference type="Pfam" id="PF00593"/>
    </source>
</evidence>
<dbReference type="GO" id="GO:0009279">
    <property type="term" value="C:cell outer membrane"/>
    <property type="evidence" value="ECO:0007669"/>
    <property type="project" value="UniProtKB-SubCell"/>
</dbReference>
<evidence type="ECO:0008006" key="18">
    <source>
        <dbReference type="Google" id="ProtNLM"/>
    </source>
</evidence>
<keyword evidence="8 12" id="KW-0798">TonB box</keyword>
<keyword evidence="4" id="KW-0410">Iron transport</keyword>
<reference evidence="16 17" key="1">
    <citation type="submission" date="2013-11" db="EMBL/GenBank/DDBJ databases">
        <title>Metagenomic analysis of a methanogenic consortium involved in long chain n-alkane degradation.</title>
        <authorList>
            <person name="Davidova I.A."/>
            <person name="Callaghan A.V."/>
            <person name="Wawrik B."/>
            <person name="Pruitt S."/>
            <person name="Marks C."/>
            <person name="Duncan K.E."/>
            <person name="Suflita J.M."/>
        </authorList>
    </citation>
    <scope>NUCLEOTIDE SEQUENCE [LARGE SCALE GENOMIC DNA]</scope>
    <source>
        <strain evidence="16 17">SPR</strain>
    </source>
</reference>
<evidence type="ECO:0000256" key="7">
    <source>
        <dbReference type="ARBA" id="ARBA00023065"/>
    </source>
</evidence>
<dbReference type="PANTHER" id="PTHR32552:SF81">
    <property type="entry name" value="TONB-DEPENDENT OUTER MEMBRANE RECEPTOR"/>
    <property type="match status" value="1"/>
</dbReference>
<feature type="signal peptide" evidence="13">
    <location>
        <begin position="1"/>
        <end position="27"/>
    </location>
</feature>
<accession>A0A0D2IYH0</accession>
<dbReference type="InterPro" id="IPR012910">
    <property type="entry name" value="Plug_dom"/>
</dbReference>
<protein>
    <recommendedName>
        <fullName evidence="18">TonB-denpendent receptor</fullName>
    </recommendedName>
</protein>
<keyword evidence="9 11" id="KW-0472">Membrane</keyword>
<keyword evidence="5 11" id="KW-0812">Transmembrane</keyword>
<evidence type="ECO:0000259" key="15">
    <source>
        <dbReference type="Pfam" id="PF07715"/>
    </source>
</evidence>
<dbReference type="PANTHER" id="PTHR32552">
    <property type="entry name" value="FERRICHROME IRON RECEPTOR-RELATED"/>
    <property type="match status" value="1"/>
</dbReference>
<dbReference type="EMBL" id="AZAC01000078">
    <property type="protein sequence ID" value="KIX11044.1"/>
    <property type="molecule type" value="Genomic_DNA"/>
</dbReference>
<evidence type="ECO:0000256" key="12">
    <source>
        <dbReference type="RuleBase" id="RU003357"/>
    </source>
</evidence>
<keyword evidence="13" id="KW-0732">Signal</keyword>
<keyword evidence="2 11" id="KW-0813">Transport</keyword>
<dbReference type="SUPFAM" id="SSF56935">
    <property type="entry name" value="Porins"/>
    <property type="match status" value="1"/>
</dbReference>
<feature type="chain" id="PRO_5002244539" description="TonB-denpendent receptor" evidence="13">
    <location>
        <begin position="28"/>
        <end position="701"/>
    </location>
</feature>
<sequence>MFFILKKGITLGLAVALLGWMTSPALAKEGGAGNFQLETMEVSAQKRTENVQEVPISVDVIDEVALEEAGIRQFLELNRVVPNLTISSSGGATTYSYVGIRGRISSGTDVDPTVTLLVDGIPYDDYGSLGANLLFDIERIEVLRGPQNTMYGLSSAAGVINIITKKPGDTLRIRANAEVGGGSEYGAAGLVSGSVSGPLVQGVLAGGLSFMALGDQGYVKNVYTGDTYNSTNNMAGRGSLVWTPTDAWEVTLGLSHTDYESDYGMLNLPLNGSAAASLGQNYLGDWEQDLDWDGSGSVKTTGASLHAQYEAGPVTVVSATAFRDTSQEFDADYDLTRLPLMYGFFSNDSQSFSQELRLQSPDGEDSPLQWLVGFFHNSFNRDVALGVAGNPYERTAMVNSELKGASNSVFGQGTYRFWERKLGLTLGVRQEWTNRELHDKMGALPDLDKTDSQFLSKFAVDYRFSPLVMAYASLTQGWRSGGYFNMSSFTTDPEMVKFEKETSWTYELGAKTQFLGGRLLVNAALFHTIYDDFQDKVMTSSLQSYLMNAGEVHMSGFELESKAHLSDCLVLTASVGYVHGEYKDFTDSKGDYSGNTVISVPDFDLNLALKYSFLDGFYVRPEVQGTGEIFWDHANTASQDPYYQLNCRVGYIKDQWEIYAYGKNLTNEYSFVHAFDMFGNGEWFGTPITPLMVGIGISWNF</sequence>
<evidence type="ECO:0000256" key="10">
    <source>
        <dbReference type="ARBA" id="ARBA00023237"/>
    </source>
</evidence>
<dbReference type="FunCoup" id="A0A0D2IYH0">
    <property type="interactions" value="118"/>
</dbReference>
<name>A0A0D2IYH0_9BACT</name>
<evidence type="ECO:0000256" key="8">
    <source>
        <dbReference type="ARBA" id="ARBA00023077"/>
    </source>
</evidence>
<dbReference type="InterPro" id="IPR039426">
    <property type="entry name" value="TonB-dep_rcpt-like"/>
</dbReference>
<comment type="subcellular location">
    <subcellularLocation>
        <location evidence="1 11">Cell outer membrane</location>
        <topology evidence="1 11">Multi-pass membrane protein</topology>
    </subcellularLocation>
</comment>
<dbReference type="InParanoid" id="A0A0D2IYH0"/>
<keyword evidence="10 11" id="KW-0998">Cell outer membrane</keyword>
<dbReference type="STRING" id="1429043.X474_27550"/>
<evidence type="ECO:0000256" key="4">
    <source>
        <dbReference type="ARBA" id="ARBA00022496"/>
    </source>
</evidence>
<evidence type="ECO:0000256" key="1">
    <source>
        <dbReference type="ARBA" id="ARBA00004571"/>
    </source>
</evidence>
<dbReference type="PATRIC" id="fig|1429043.3.peg.5851"/>
<comment type="similarity">
    <text evidence="11 12">Belongs to the TonB-dependent receptor family.</text>
</comment>
<evidence type="ECO:0000256" key="5">
    <source>
        <dbReference type="ARBA" id="ARBA00022692"/>
    </source>
</evidence>
<keyword evidence="17" id="KW-1185">Reference proteome</keyword>
<evidence type="ECO:0000256" key="3">
    <source>
        <dbReference type="ARBA" id="ARBA00022452"/>
    </source>
</evidence>
<proteinExistence type="inferred from homology"/>
<dbReference type="Pfam" id="PF00593">
    <property type="entry name" value="TonB_dep_Rec_b-barrel"/>
    <property type="match status" value="1"/>
</dbReference>
<evidence type="ECO:0000313" key="16">
    <source>
        <dbReference type="EMBL" id="KIX11044.1"/>
    </source>
</evidence>
<dbReference type="Gene3D" id="2.40.170.20">
    <property type="entry name" value="TonB-dependent receptor, beta-barrel domain"/>
    <property type="match status" value="1"/>
</dbReference>
<feature type="domain" description="TonB-dependent receptor plug" evidence="15">
    <location>
        <begin position="51"/>
        <end position="159"/>
    </location>
</feature>
<evidence type="ECO:0000256" key="13">
    <source>
        <dbReference type="SAM" id="SignalP"/>
    </source>
</evidence>
<evidence type="ECO:0000256" key="2">
    <source>
        <dbReference type="ARBA" id="ARBA00022448"/>
    </source>
</evidence>
<dbReference type="InterPro" id="IPR000531">
    <property type="entry name" value="Beta-barrel_TonB"/>
</dbReference>
<dbReference type="RefSeq" id="WP_044352790.1">
    <property type="nucleotide sequence ID" value="NZ_AZAC01000078.1"/>
</dbReference>
<dbReference type="CDD" id="cd01347">
    <property type="entry name" value="ligand_gated_channel"/>
    <property type="match status" value="1"/>
</dbReference>
<dbReference type="OrthoDB" id="9763670at2"/>
<comment type="caution">
    <text evidence="16">The sequence shown here is derived from an EMBL/GenBank/DDBJ whole genome shotgun (WGS) entry which is preliminary data.</text>
</comment>
<dbReference type="AlphaFoldDB" id="A0A0D2IYH0"/>
<evidence type="ECO:0000256" key="9">
    <source>
        <dbReference type="ARBA" id="ARBA00023136"/>
    </source>
</evidence>